<dbReference type="CDD" id="cd02516">
    <property type="entry name" value="CDP-ME_synthetase"/>
    <property type="match status" value="1"/>
</dbReference>
<evidence type="ECO:0000313" key="8">
    <source>
        <dbReference type="EMBL" id="SDL92715.1"/>
    </source>
</evidence>
<keyword evidence="6 7" id="KW-0414">Isoprene biosynthesis</keyword>
<dbReference type="HAMAP" id="MF_00108">
    <property type="entry name" value="IspD"/>
    <property type="match status" value="1"/>
</dbReference>
<evidence type="ECO:0000256" key="5">
    <source>
        <dbReference type="ARBA" id="ARBA00022695"/>
    </source>
</evidence>
<dbReference type="InterPro" id="IPR029044">
    <property type="entry name" value="Nucleotide-diphossugar_trans"/>
</dbReference>
<evidence type="ECO:0000256" key="6">
    <source>
        <dbReference type="ARBA" id="ARBA00023229"/>
    </source>
</evidence>
<gene>
    <name evidence="7" type="primary">ispD</name>
    <name evidence="8" type="ORF">SAMN04488535_1278</name>
</gene>
<dbReference type="STRING" id="38302.SAMN04488535_1278"/>
<name>A0A1G9P3F4_9CORY</name>
<dbReference type="PANTHER" id="PTHR32125">
    <property type="entry name" value="2-C-METHYL-D-ERYTHRITOL 4-PHOSPHATE CYTIDYLYLTRANSFERASE, CHLOROPLASTIC"/>
    <property type="match status" value="1"/>
</dbReference>
<comment type="function">
    <text evidence="7">Catalyzes the formation of 4-diphosphocytidyl-2-C-methyl-D-erythritol from CTP and 2-C-methyl-D-erythritol 4-phosphate (MEP).</text>
</comment>
<dbReference type="OrthoDB" id="9802561at2"/>
<evidence type="ECO:0000256" key="4">
    <source>
        <dbReference type="ARBA" id="ARBA00022679"/>
    </source>
</evidence>
<dbReference type="NCBIfam" id="TIGR00453">
    <property type="entry name" value="ispD"/>
    <property type="match status" value="1"/>
</dbReference>
<dbReference type="EC" id="2.7.7.60" evidence="7"/>
<dbReference type="Pfam" id="PF01128">
    <property type="entry name" value="IspD"/>
    <property type="match status" value="1"/>
</dbReference>
<reference evidence="9" key="1">
    <citation type="submission" date="2016-10" db="EMBL/GenBank/DDBJ databases">
        <authorList>
            <person name="Varghese N."/>
            <person name="Submissions S."/>
        </authorList>
    </citation>
    <scope>NUCLEOTIDE SEQUENCE [LARGE SCALE GENOMIC DNA]</scope>
    <source>
        <strain evidence="9">DSM 20632</strain>
    </source>
</reference>
<feature type="site" description="Positions MEP for the nucleophilic attack" evidence="7">
    <location>
        <position position="212"/>
    </location>
</feature>
<dbReference type="InterPro" id="IPR034683">
    <property type="entry name" value="IspD/TarI"/>
</dbReference>
<feature type="site" description="Transition state stabilizer" evidence="7">
    <location>
        <position position="25"/>
    </location>
</feature>
<comment type="catalytic activity">
    <reaction evidence="1 7">
        <text>2-C-methyl-D-erythritol 4-phosphate + CTP + H(+) = 4-CDP-2-C-methyl-D-erythritol + diphosphate</text>
        <dbReference type="Rhea" id="RHEA:13429"/>
        <dbReference type="ChEBI" id="CHEBI:15378"/>
        <dbReference type="ChEBI" id="CHEBI:33019"/>
        <dbReference type="ChEBI" id="CHEBI:37563"/>
        <dbReference type="ChEBI" id="CHEBI:57823"/>
        <dbReference type="ChEBI" id="CHEBI:58262"/>
        <dbReference type="EC" id="2.7.7.60"/>
    </reaction>
</comment>
<dbReference type="GO" id="GO:0019288">
    <property type="term" value="P:isopentenyl diphosphate biosynthetic process, methylerythritol 4-phosphate pathway"/>
    <property type="evidence" value="ECO:0007669"/>
    <property type="project" value="UniProtKB-UniRule"/>
</dbReference>
<evidence type="ECO:0000256" key="7">
    <source>
        <dbReference type="HAMAP-Rule" id="MF_00108"/>
    </source>
</evidence>
<evidence type="ECO:0000256" key="2">
    <source>
        <dbReference type="ARBA" id="ARBA00004787"/>
    </source>
</evidence>
<comment type="similarity">
    <text evidence="3 7">Belongs to the IspD/TarI cytidylyltransferase family. IspD subfamily.</text>
</comment>
<dbReference type="GO" id="GO:0050518">
    <property type="term" value="F:2-C-methyl-D-erythritol 4-phosphate cytidylyltransferase activity"/>
    <property type="evidence" value="ECO:0007669"/>
    <property type="project" value="UniProtKB-UniRule"/>
</dbReference>
<proteinExistence type="inferred from homology"/>
<dbReference type="InterPro" id="IPR001228">
    <property type="entry name" value="IspD"/>
</dbReference>
<accession>A0A1G9P3F4</accession>
<dbReference type="SUPFAM" id="SSF53448">
    <property type="entry name" value="Nucleotide-diphospho-sugar transferases"/>
    <property type="match status" value="1"/>
</dbReference>
<feature type="site" description="Positions MEP for the nucleophilic attack" evidence="7">
    <location>
        <position position="153"/>
    </location>
</feature>
<comment type="pathway">
    <text evidence="2 7">Isoprenoid biosynthesis; isopentenyl diphosphate biosynthesis via DXP pathway; isopentenyl diphosphate from 1-deoxy-D-xylulose 5-phosphate: step 2/6.</text>
</comment>
<dbReference type="Gene3D" id="3.90.550.10">
    <property type="entry name" value="Spore Coat Polysaccharide Biosynthesis Protein SpsA, Chain A"/>
    <property type="match status" value="1"/>
</dbReference>
<feature type="site" description="Transition state stabilizer" evidence="7">
    <location>
        <position position="18"/>
    </location>
</feature>
<dbReference type="InterPro" id="IPR050088">
    <property type="entry name" value="IspD/TarI_cytidylyltransf_bact"/>
</dbReference>
<protein>
    <recommendedName>
        <fullName evidence="7">2-C-methyl-D-erythritol 4-phosphate cytidylyltransferase</fullName>
        <ecNumber evidence="7">2.7.7.60</ecNumber>
    </recommendedName>
    <alternativeName>
        <fullName evidence="7">4-diphosphocytidyl-2C-methyl-D-erythritol synthase</fullName>
    </alternativeName>
    <alternativeName>
        <fullName evidence="7">MEP cytidylyltransferase</fullName>
        <shortName evidence="7">MCT</shortName>
    </alternativeName>
</protein>
<sequence>MPTRRVIALVAAAGQGTRLGAEVPKAFVPLRGRTLLERSVAAIGACELVDATVVVVSREMEPAARRALTDHDVRFVHGGAERADSIWQGLKAIADEDAVVLIHDAARALTPPDMFARVVRSVAGGERAVVPVVPVADTIKTVVGTEVTGTPERASLRAVQTPQGFDLRALRSANEAYYACSNPGFTATDDASLMEWHGERVTTVEGDPLAFKITTPMDLRLAASIVADAEAGANGADGKDFE</sequence>
<dbReference type="EMBL" id="LT629700">
    <property type="protein sequence ID" value="SDL92715.1"/>
    <property type="molecule type" value="Genomic_DNA"/>
</dbReference>
<dbReference type="AlphaFoldDB" id="A0A1G9P3F4"/>
<dbReference type="Proteomes" id="UP000199350">
    <property type="component" value="Chromosome I"/>
</dbReference>
<dbReference type="PANTHER" id="PTHR32125:SF4">
    <property type="entry name" value="2-C-METHYL-D-ERYTHRITOL 4-PHOSPHATE CYTIDYLYLTRANSFERASE, CHLOROPLASTIC"/>
    <property type="match status" value="1"/>
</dbReference>
<keyword evidence="5 7" id="KW-0548">Nucleotidyltransferase</keyword>
<dbReference type="InterPro" id="IPR018294">
    <property type="entry name" value="ISPD_synthase_CS"/>
</dbReference>
<evidence type="ECO:0000256" key="1">
    <source>
        <dbReference type="ARBA" id="ARBA00001282"/>
    </source>
</evidence>
<dbReference type="PROSITE" id="PS01295">
    <property type="entry name" value="ISPD"/>
    <property type="match status" value="1"/>
</dbReference>
<keyword evidence="4 7" id="KW-0808">Transferase</keyword>
<evidence type="ECO:0000313" key="9">
    <source>
        <dbReference type="Proteomes" id="UP000199350"/>
    </source>
</evidence>
<dbReference type="UniPathway" id="UPA00056">
    <property type="reaction ID" value="UER00093"/>
</dbReference>
<keyword evidence="9" id="KW-1185">Reference proteome</keyword>
<organism evidence="8 9">
    <name type="scientific">Corynebacterium mycetoides</name>
    <dbReference type="NCBI Taxonomy" id="38302"/>
    <lineage>
        <taxon>Bacteria</taxon>
        <taxon>Bacillati</taxon>
        <taxon>Actinomycetota</taxon>
        <taxon>Actinomycetes</taxon>
        <taxon>Mycobacteriales</taxon>
        <taxon>Corynebacteriaceae</taxon>
        <taxon>Corynebacterium</taxon>
    </lineage>
</organism>
<evidence type="ECO:0000256" key="3">
    <source>
        <dbReference type="ARBA" id="ARBA00009789"/>
    </source>
</evidence>
<dbReference type="FunFam" id="3.90.550.10:FF:000003">
    <property type="entry name" value="2-C-methyl-D-erythritol 4-phosphate cytidylyltransferase"/>
    <property type="match status" value="1"/>
</dbReference>
<dbReference type="RefSeq" id="WP_092150192.1">
    <property type="nucleotide sequence ID" value="NZ_LT629700.1"/>
</dbReference>